<dbReference type="InterPro" id="IPR012763">
    <property type="entry name" value="DNA_pol_III_sug/sutau_N"/>
</dbReference>
<dbReference type="Gene3D" id="3.40.50.300">
    <property type="entry name" value="P-loop containing nucleotide triphosphate hydrolases"/>
    <property type="match status" value="1"/>
</dbReference>
<keyword evidence="3 9" id="KW-0548">Nucleotidyltransferase</keyword>
<feature type="non-terminal residue" evidence="12">
    <location>
        <position position="1"/>
    </location>
</feature>
<proteinExistence type="inferred from homology"/>
<dbReference type="Gene3D" id="1.20.272.10">
    <property type="match status" value="1"/>
</dbReference>
<keyword evidence="2 9" id="KW-0808">Transferase</keyword>
<keyword evidence="4 9" id="KW-0235">DNA replication</keyword>
<gene>
    <name evidence="9 12" type="primary">dnaX</name>
    <name evidence="12" type="ORF">ENJ10_03340</name>
</gene>
<keyword evidence="8 9" id="KW-0067">ATP-binding</keyword>
<evidence type="ECO:0000313" key="12">
    <source>
        <dbReference type="EMBL" id="HED09699.1"/>
    </source>
</evidence>
<dbReference type="InterPro" id="IPR027417">
    <property type="entry name" value="P-loop_NTPase"/>
</dbReference>
<keyword evidence="5" id="KW-0479">Metal-binding</keyword>
<dbReference type="Pfam" id="PF22608">
    <property type="entry name" value="DNAX_ATPase_lid"/>
    <property type="match status" value="1"/>
</dbReference>
<dbReference type="Pfam" id="PF13177">
    <property type="entry name" value="DNA_pol3_delta2"/>
    <property type="match status" value="1"/>
</dbReference>
<dbReference type="InterPro" id="IPR050238">
    <property type="entry name" value="DNA_Rep/Repair_Clamp_Loader"/>
</dbReference>
<dbReference type="GO" id="GO:0046872">
    <property type="term" value="F:metal ion binding"/>
    <property type="evidence" value="ECO:0007669"/>
    <property type="project" value="UniProtKB-KW"/>
</dbReference>
<dbReference type="PANTHER" id="PTHR11669:SF0">
    <property type="entry name" value="PROTEIN STICHEL-LIKE 2"/>
    <property type="match status" value="1"/>
</dbReference>
<evidence type="ECO:0000256" key="2">
    <source>
        <dbReference type="ARBA" id="ARBA00022679"/>
    </source>
</evidence>
<comment type="function">
    <text evidence="9">DNA polymerase III is a complex, multichain enzyme responsible for most of the replicative synthesis in bacteria. This DNA polymerase also exhibits 3' to 5' exonuclease activity.</text>
</comment>
<dbReference type="InterPro" id="IPR045085">
    <property type="entry name" value="HLD_clamp_pol_III_gamma_tau"/>
</dbReference>
<feature type="domain" description="DNA polymerase III gamma subunit" evidence="10">
    <location>
        <begin position="152"/>
        <end position="288"/>
    </location>
</feature>
<dbReference type="SUPFAM" id="SSF48019">
    <property type="entry name" value="post-AAA+ oligomerization domain-like"/>
    <property type="match status" value="1"/>
</dbReference>
<dbReference type="GO" id="GO:0003677">
    <property type="term" value="F:DNA binding"/>
    <property type="evidence" value="ECO:0007669"/>
    <property type="project" value="InterPro"/>
</dbReference>
<name>A0A7V1LKI0_CALAY</name>
<keyword evidence="9" id="KW-0239">DNA-directed DNA polymerase</keyword>
<dbReference type="CDD" id="cd18137">
    <property type="entry name" value="HLD_clamp_pol_III_gamma_tau"/>
    <property type="match status" value="1"/>
</dbReference>
<evidence type="ECO:0000259" key="11">
    <source>
        <dbReference type="Pfam" id="PF22608"/>
    </source>
</evidence>
<organism evidence="12">
    <name type="scientific">Caldithrix abyssi</name>
    <dbReference type="NCBI Taxonomy" id="187145"/>
    <lineage>
        <taxon>Bacteria</taxon>
        <taxon>Pseudomonadati</taxon>
        <taxon>Calditrichota</taxon>
        <taxon>Calditrichia</taxon>
        <taxon>Calditrichales</taxon>
        <taxon>Calditrichaceae</taxon>
        <taxon>Caldithrix</taxon>
    </lineage>
</organism>
<evidence type="ECO:0000256" key="8">
    <source>
        <dbReference type="ARBA" id="ARBA00022840"/>
    </source>
</evidence>
<dbReference type="EMBL" id="DRLD01000093">
    <property type="protein sequence ID" value="HED09699.1"/>
    <property type="molecule type" value="Genomic_DNA"/>
</dbReference>
<comment type="similarity">
    <text evidence="1 9">Belongs to the DnaX/STICHEL family.</text>
</comment>
<dbReference type="GO" id="GO:0003887">
    <property type="term" value="F:DNA-directed DNA polymerase activity"/>
    <property type="evidence" value="ECO:0007669"/>
    <property type="project" value="UniProtKB-KW"/>
</dbReference>
<comment type="caution">
    <text evidence="12">The sequence shown here is derived from an EMBL/GenBank/DDBJ whole genome shotgun (WGS) entry which is preliminary data.</text>
</comment>
<evidence type="ECO:0000256" key="5">
    <source>
        <dbReference type="ARBA" id="ARBA00022723"/>
    </source>
</evidence>
<evidence type="ECO:0000256" key="4">
    <source>
        <dbReference type="ARBA" id="ARBA00022705"/>
    </source>
</evidence>
<dbReference type="Gene3D" id="1.10.8.60">
    <property type="match status" value="1"/>
</dbReference>
<dbReference type="InterPro" id="IPR008921">
    <property type="entry name" value="DNA_pol3_clamp-load_cplx_C"/>
</dbReference>
<dbReference type="GO" id="GO:0009360">
    <property type="term" value="C:DNA polymerase III complex"/>
    <property type="evidence" value="ECO:0007669"/>
    <property type="project" value="InterPro"/>
</dbReference>
<dbReference type="Pfam" id="PF12169">
    <property type="entry name" value="DNA_pol3_gamma3"/>
    <property type="match status" value="1"/>
</dbReference>
<protein>
    <recommendedName>
        <fullName evidence="9">DNA polymerase III subunit gamma/tau</fullName>
        <ecNumber evidence="9">2.7.7.7</ecNumber>
    </recommendedName>
</protein>
<keyword evidence="6 9" id="KW-0547">Nucleotide-binding</keyword>
<evidence type="ECO:0000256" key="9">
    <source>
        <dbReference type="RuleBase" id="RU364063"/>
    </source>
</evidence>
<evidence type="ECO:0000256" key="3">
    <source>
        <dbReference type="ARBA" id="ARBA00022695"/>
    </source>
</evidence>
<reference evidence="12" key="1">
    <citation type="journal article" date="2020" name="mSystems">
        <title>Genome- and Community-Level Interaction Insights into Carbon Utilization and Element Cycling Functions of Hydrothermarchaeota in Hydrothermal Sediment.</title>
        <authorList>
            <person name="Zhou Z."/>
            <person name="Liu Y."/>
            <person name="Xu W."/>
            <person name="Pan J."/>
            <person name="Luo Z.H."/>
            <person name="Li M."/>
        </authorList>
    </citation>
    <scope>NUCLEOTIDE SEQUENCE [LARGE SCALE GENOMIC DNA]</scope>
    <source>
        <strain evidence="12">HyVt-456</strain>
    </source>
</reference>
<dbReference type="PANTHER" id="PTHR11669">
    <property type="entry name" value="REPLICATION FACTOR C / DNA POLYMERASE III GAMMA-TAU SUBUNIT"/>
    <property type="match status" value="1"/>
</dbReference>
<dbReference type="InterPro" id="IPR022754">
    <property type="entry name" value="DNA_pol_III_gamma-3"/>
</dbReference>
<sequence length="442" mass="50177">AIIQGRSMDVMEIDGASNRRIEEIRNLRENINYTPSESRYRIYIIDEVHMLTNEAFNALLKTLEEPPAHAIFIFATTEIHRVPATILSRCQRYDFKRIPLDTIKKHLKLICDREKIGAEDDALLEIAKKADGSMRDSQSILDQIISFSGQNVTLKSVQQALGVLDQEVFFKLSALIAAHDIKGILLYARELFGSGVDLMELLTGLEEHFRNLLVSRAMESADLLEVSEMYAERYIKEAQGFEERDLISYLTLLGQAIQEMKWSPQPYLKFELSLVKMAQMPETKSIEAILRELSQVKKKALKAPKSSVSSSPASALATDVHILWPKVVKHINSKMPTLGSVLAQAEPQSIHNGHLRVSLRCERFNSERLDKNMKFINAGIREVTGQPLGLKIDYEIVESITGRAGEKLGKVREEKLEKLEQLRKENVLFNKFVEELGLEPDF</sequence>
<dbReference type="SUPFAM" id="SSF52540">
    <property type="entry name" value="P-loop containing nucleoside triphosphate hydrolases"/>
    <property type="match status" value="1"/>
</dbReference>
<evidence type="ECO:0000256" key="1">
    <source>
        <dbReference type="ARBA" id="ARBA00006360"/>
    </source>
</evidence>
<feature type="domain" description="DNA polymerase III subunit gamma/tau helical lid" evidence="11">
    <location>
        <begin position="103"/>
        <end position="149"/>
    </location>
</feature>
<accession>A0A7V1LKI0</accession>
<comment type="catalytic activity">
    <reaction evidence="9">
        <text>DNA(n) + a 2'-deoxyribonucleoside 5'-triphosphate = DNA(n+1) + diphosphate</text>
        <dbReference type="Rhea" id="RHEA:22508"/>
        <dbReference type="Rhea" id="RHEA-COMP:17339"/>
        <dbReference type="Rhea" id="RHEA-COMP:17340"/>
        <dbReference type="ChEBI" id="CHEBI:33019"/>
        <dbReference type="ChEBI" id="CHEBI:61560"/>
        <dbReference type="ChEBI" id="CHEBI:173112"/>
        <dbReference type="EC" id="2.7.7.7"/>
    </reaction>
</comment>
<keyword evidence="7" id="KW-0862">Zinc</keyword>
<evidence type="ECO:0000256" key="7">
    <source>
        <dbReference type="ARBA" id="ARBA00022833"/>
    </source>
</evidence>
<comment type="subunit">
    <text evidence="9">DNA polymerase III contains a core (composed of alpha, epsilon and theta chains) that associates with a tau subunit. This core dimerizes to form the POLIII' complex. PolIII' associates with the gamma complex (composed of gamma, delta, delta', psi and chi chains) and with the beta chain to form the complete DNA polymerase III complex.</text>
</comment>
<evidence type="ECO:0000259" key="10">
    <source>
        <dbReference type="Pfam" id="PF12169"/>
    </source>
</evidence>
<dbReference type="AlphaFoldDB" id="A0A7V1LKI0"/>
<dbReference type="GO" id="GO:0005524">
    <property type="term" value="F:ATP binding"/>
    <property type="evidence" value="ECO:0007669"/>
    <property type="project" value="UniProtKB-KW"/>
</dbReference>
<dbReference type="FunFam" id="1.10.8.60:FF:000013">
    <property type="entry name" value="DNA polymerase III subunit gamma/tau"/>
    <property type="match status" value="1"/>
</dbReference>
<evidence type="ECO:0000256" key="6">
    <source>
        <dbReference type="ARBA" id="ARBA00022741"/>
    </source>
</evidence>
<dbReference type="GO" id="GO:0006261">
    <property type="term" value="P:DNA-templated DNA replication"/>
    <property type="evidence" value="ECO:0007669"/>
    <property type="project" value="TreeGrafter"/>
</dbReference>
<dbReference type="EC" id="2.7.7.7" evidence="9"/>
<dbReference type="Proteomes" id="UP000886005">
    <property type="component" value="Unassembled WGS sequence"/>
</dbReference>
<dbReference type="NCBIfam" id="TIGR02397">
    <property type="entry name" value="dnaX_nterm"/>
    <property type="match status" value="1"/>
</dbReference>